<evidence type="ECO:0000313" key="3">
    <source>
        <dbReference type="Proteomes" id="UP000295662"/>
    </source>
</evidence>
<accession>A0A4R7S1U7</accession>
<keyword evidence="1" id="KW-1133">Transmembrane helix</keyword>
<keyword evidence="3" id="KW-1185">Reference proteome</keyword>
<proteinExistence type="predicted"/>
<keyword evidence="2" id="KW-0489">Methyltransferase</keyword>
<sequence length="254" mass="29536">MNNDDQTTFRRNDYQSISGEQEFFVTPLLRQAIADVIDRYPAHLREAVCLDVGAGEEPLRRDIEKNGYNYQSLDIAQNQLNSIQYVTRIDVPLPVGLVPANYFDLILCTEVLEHVPDWNTAFANLFSLLKPGGIVLVTTPFFYMLHEEPHDYWRPTDHALRHHALMAGFEVLESKRLGCGWEVLGTLICSTSVCRKKKTIFSYIMAMPLYIIHFSLKFLLKRRLLQQFAELQSMFYLENIFVFQKRQIMSFKTT</sequence>
<dbReference type="CDD" id="cd02440">
    <property type="entry name" value="AdoMet_MTases"/>
    <property type="match status" value="1"/>
</dbReference>
<dbReference type="InterPro" id="IPR029063">
    <property type="entry name" value="SAM-dependent_MTases_sf"/>
</dbReference>
<dbReference type="PANTHER" id="PTHR43861">
    <property type="entry name" value="TRANS-ACONITATE 2-METHYLTRANSFERASE-RELATED"/>
    <property type="match status" value="1"/>
</dbReference>
<dbReference type="Gene3D" id="3.40.50.150">
    <property type="entry name" value="Vaccinia Virus protein VP39"/>
    <property type="match status" value="1"/>
</dbReference>
<dbReference type="Pfam" id="PF13489">
    <property type="entry name" value="Methyltransf_23"/>
    <property type="match status" value="1"/>
</dbReference>
<gene>
    <name evidence="2" type="ORF">EI77_02522</name>
</gene>
<keyword evidence="2" id="KW-0808">Transferase</keyword>
<dbReference type="AlphaFoldDB" id="A0A4R7S1U7"/>
<comment type="caution">
    <text evidence="2">The sequence shown here is derived from an EMBL/GenBank/DDBJ whole genome shotgun (WGS) entry which is preliminary data.</text>
</comment>
<keyword evidence="1" id="KW-0812">Transmembrane</keyword>
<evidence type="ECO:0000313" key="2">
    <source>
        <dbReference type="EMBL" id="TDU71398.1"/>
    </source>
</evidence>
<dbReference type="RefSeq" id="WP_133795555.1">
    <property type="nucleotide sequence ID" value="NZ_SOCA01000003.1"/>
</dbReference>
<feature type="transmembrane region" description="Helical" evidence="1">
    <location>
        <begin position="200"/>
        <end position="220"/>
    </location>
</feature>
<evidence type="ECO:0000256" key="1">
    <source>
        <dbReference type="SAM" id="Phobius"/>
    </source>
</evidence>
<protein>
    <submittedName>
        <fullName evidence="2">Methyltransferase family protein</fullName>
    </submittedName>
</protein>
<dbReference type="EMBL" id="SOCA01000003">
    <property type="protein sequence ID" value="TDU71398.1"/>
    <property type="molecule type" value="Genomic_DNA"/>
</dbReference>
<dbReference type="SUPFAM" id="SSF53335">
    <property type="entry name" value="S-adenosyl-L-methionine-dependent methyltransferases"/>
    <property type="match status" value="1"/>
</dbReference>
<name>A0A4R7S1U7_9BACT</name>
<organism evidence="2 3">
    <name type="scientific">Prosthecobacter fusiformis</name>
    <dbReference type="NCBI Taxonomy" id="48464"/>
    <lineage>
        <taxon>Bacteria</taxon>
        <taxon>Pseudomonadati</taxon>
        <taxon>Verrucomicrobiota</taxon>
        <taxon>Verrucomicrobiia</taxon>
        <taxon>Verrucomicrobiales</taxon>
        <taxon>Verrucomicrobiaceae</taxon>
        <taxon>Prosthecobacter</taxon>
    </lineage>
</organism>
<keyword evidence="1" id="KW-0472">Membrane</keyword>
<reference evidence="2 3" key="1">
    <citation type="submission" date="2019-03" db="EMBL/GenBank/DDBJ databases">
        <title>Genomic Encyclopedia of Archaeal and Bacterial Type Strains, Phase II (KMG-II): from individual species to whole genera.</title>
        <authorList>
            <person name="Goeker M."/>
        </authorList>
    </citation>
    <scope>NUCLEOTIDE SEQUENCE [LARGE SCALE GENOMIC DNA]</scope>
    <source>
        <strain evidence="2 3">ATCC 25309</strain>
    </source>
</reference>
<dbReference type="GO" id="GO:0008168">
    <property type="term" value="F:methyltransferase activity"/>
    <property type="evidence" value="ECO:0007669"/>
    <property type="project" value="UniProtKB-KW"/>
</dbReference>
<dbReference type="Proteomes" id="UP000295662">
    <property type="component" value="Unassembled WGS sequence"/>
</dbReference>
<dbReference type="GO" id="GO:0032259">
    <property type="term" value="P:methylation"/>
    <property type="evidence" value="ECO:0007669"/>
    <property type="project" value="UniProtKB-KW"/>
</dbReference>
<dbReference type="OrthoDB" id="8936324at2"/>